<evidence type="ECO:0008006" key="3">
    <source>
        <dbReference type="Google" id="ProtNLM"/>
    </source>
</evidence>
<dbReference type="RefSeq" id="WP_188885544.1">
    <property type="nucleotide sequence ID" value="NZ_BLYJ01000050.1"/>
</dbReference>
<sequence length="121" mass="13197">MLGNPELERALLEQTYDGVMTVTGTRKQEVNGETVVTPDAVLHENIPCALSFSGTPDSKTDANSGQISYQATIYCAPELTIPAGCRIVVQQYGATYRLKYSGESVVYPTHQQLSAVREERA</sequence>
<protein>
    <recommendedName>
        <fullName evidence="3">Minor capsid protein</fullName>
    </recommendedName>
</protein>
<dbReference type="EMBL" id="BLYJ01000050">
    <property type="protein sequence ID" value="GFO89477.1"/>
    <property type="molecule type" value="Genomic_DNA"/>
</dbReference>
<keyword evidence="2" id="KW-1185">Reference proteome</keyword>
<name>A0ABQ1E3D3_9FIRM</name>
<proteinExistence type="predicted"/>
<organism evidence="1 2">
    <name type="scientific">Butyricicoccus faecihominis</name>
    <dbReference type="NCBI Taxonomy" id="1712515"/>
    <lineage>
        <taxon>Bacteria</taxon>
        <taxon>Bacillati</taxon>
        <taxon>Bacillota</taxon>
        <taxon>Clostridia</taxon>
        <taxon>Eubacteriales</taxon>
        <taxon>Butyricicoccaceae</taxon>
        <taxon>Butyricicoccus</taxon>
    </lineage>
</organism>
<accession>A0ABQ1E3D3</accession>
<reference evidence="1 2" key="1">
    <citation type="submission" date="2020-06" db="EMBL/GenBank/DDBJ databases">
        <title>Characterization of fructooligosaccharide metabolism and fructooligosaccharide-degrading enzymes in human commensal butyrate producers.</title>
        <authorList>
            <person name="Tanno H."/>
            <person name="Fujii T."/>
            <person name="Hirano K."/>
            <person name="Maeno S."/>
            <person name="Tonozuka T."/>
            <person name="Sakamoto M."/>
            <person name="Ohkuma M."/>
            <person name="Tochio T."/>
            <person name="Endo A."/>
        </authorList>
    </citation>
    <scope>NUCLEOTIDE SEQUENCE [LARGE SCALE GENOMIC DNA]</scope>
    <source>
        <strain evidence="1 2">JCM 31056</strain>
    </source>
</reference>
<gene>
    <name evidence="1" type="ORF">BUFA31_26410</name>
</gene>
<dbReference type="Proteomes" id="UP000620147">
    <property type="component" value="Unassembled WGS sequence"/>
</dbReference>
<evidence type="ECO:0000313" key="2">
    <source>
        <dbReference type="Proteomes" id="UP000620147"/>
    </source>
</evidence>
<comment type="caution">
    <text evidence="1">The sequence shown here is derived from an EMBL/GenBank/DDBJ whole genome shotgun (WGS) entry which is preliminary data.</text>
</comment>
<evidence type="ECO:0000313" key="1">
    <source>
        <dbReference type="EMBL" id="GFO89477.1"/>
    </source>
</evidence>